<dbReference type="EMBL" id="NPDZ01000008">
    <property type="protein sequence ID" value="PJZ72673.1"/>
    <property type="molecule type" value="Genomic_DNA"/>
</dbReference>
<dbReference type="OrthoDB" id="325353at2"/>
<keyword evidence="1" id="KW-0812">Transmembrane</keyword>
<evidence type="ECO:0000313" key="3">
    <source>
        <dbReference type="EMBL" id="PJZ72673.1"/>
    </source>
</evidence>
<evidence type="ECO:0000256" key="1">
    <source>
        <dbReference type="SAM" id="Phobius"/>
    </source>
</evidence>
<evidence type="ECO:0000313" key="4">
    <source>
        <dbReference type="Proteomes" id="UP000231962"/>
    </source>
</evidence>
<reference evidence="4 5" key="1">
    <citation type="submission" date="2017-07" db="EMBL/GenBank/DDBJ databases">
        <title>Leptospira spp. isolated from tropical soils.</title>
        <authorList>
            <person name="Thibeaux R."/>
            <person name="Iraola G."/>
            <person name="Ferres I."/>
            <person name="Bierque E."/>
            <person name="Girault D."/>
            <person name="Soupe-Gilbert M.-E."/>
            <person name="Picardeau M."/>
            <person name="Goarant C."/>
        </authorList>
    </citation>
    <scope>NUCLEOTIDE SEQUENCE [LARGE SCALE GENOMIC DNA]</scope>
    <source>
        <strain evidence="3 5">FH1-B-B1</strain>
        <strain evidence="2 4">FH1-B-C1</strain>
    </source>
</reference>
<keyword evidence="1" id="KW-0472">Membrane</keyword>
<organism evidence="3 5">
    <name type="scientific">Leptospira perolatii</name>
    <dbReference type="NCBI Taxonomy" id="2023191"/>
    <lineage>
        <taxon>Bacteria</taxon>
        <taxon>Pseudomonadati</taxon>
        <taxon>Spirochaetota</taxon>
        <taxon>Spirochaetia</taxon>
        <taxon>Leptospirales</taxon>
        <taxon>Leptospiraceae</taxon>
        <taxon>Leptospira</taxon>
    </lineage>
</organism>
<feature type="transmembrane region" description="Helical" evidence="1">
    <location>
        <begin position="6"/>
        <end position="23"/>
    </location>
</feature>
<keyword evidence="1" id="KW-1133">Transmembrane helix</keyword>
<keyword evidence="4" id="KW-1185">Reference proteome</keyword>
<comment type="caution">
    <text evidence="3">The sequence shown here is derived from an EMBL/GenBank/DDBJ whole genome shotgun (WGS) entry which is preliminary data.</text>
</comment>
<dbReference type="AlphaFoldDB" id="A0A2M9ZL54"/>
<dbReference type="RefSeq" id="WP_100713587.1">
    <property type="nucleotide sequence ID" value="NZ_NPDY01000006.1"/>
</dbReference>
<evidence type="ECO:0000313" key="2">
    <source>
        <dbReference type="EMBL" id="PJZ69919.1"/>
    </source>
</evidence>
<dbReference type="Proteomes" id="UP000231990">
    <property type="component" value="Unassembled WGS sequence"/>
</dbReference>
<evidence type="ECO:0000313" key="5">
    <source>
        <dbReference type="Proteomes" id="UP000231990"/>
    </source>
</evidence>
<sequence>MIGRRSYYFIVILVLFAPAIYSLKSESIRIHKGDFDFYYIRLKKQPRHERAEFHDLRTSQFTNPLFEKKLEEFSDLFLDRFKIQSEQVHLKGETNTVLVLHDSFTFSQYSGKPKFLAAFYEVDRRTFYFQNPDTLYKRNILYDTIDHEICHFLSPSQDKPESHWLEESYCESKFPTSSEPAKDKKRSRTPKFADWKAFKKSQNKNLSNGSQMSRVSAYRFAYEWGQFLRKAKGEDWFRDCLSNHRCDSEFAKLYQRFIE</sequence>
<accession>A0A2M9ZL54</accession>
<evidence type="ECO:0008006" key="6">
    <source>
        <dbReference type="Google" id="ProtNLM"/>
    </source>
</evidence>
<protein>
    <recommendedName>
        <fullName evidence="6">Peptidase</fullName>
    </recommendedName>
</protein>
<dbReference type="Proteomes" id="UP000231962">
    <property type="component" value="Unassembled WGS sequence"/>
</dbReference>
<name>A0A2M9ZL54_9LEPT</name>
<gene>
    <name evidence="2" type="ORF">CH360_08405</name>
    <name evidence="3" type="ORF">CH373_13280</name>
</gene>
<proteinExistence type="predicted"/>
<dbReference type="EMBL" id="NPDY01000006">
    <property type="protein sequence ID" value="PJZ69919.1"/>
    <property type="molecule type" value="Genomic_DNA"/>
</dbReference>